<dbReference type="AlphaFoldDB" id="A0A1X7ULG1"/>
<dbReference type="EnsemblMetazoa" id="Aqu2.1.28588_001">
    <property type="protein sequence ID" value="Aqu2.1.28588_001"/>
    <property type="gene ID" value="Aqu2.1.28588"/>
</dbReference>
<proteinExistence type="predicted"/>
<organism evidence="1">
    <name type="scientific">Amphimedon queenslandica</name>
    <name type="common">Sponge</name>
    <dbReference type="NCBI Taxonomy" id="400682"/>
    <lineage>
        <taxon>Eukaryota</taxon>
        <taxon>Metazoa</taxon>
        <taxon>Porifera</taxon>
        <taxon>Demospongiae</taxon>
        <taxon>Heteroscleromorpha</taxon>
        <taxon>Haplosclerida</taxon>
        <taxon>Niphatidae</taxon>
        <taxon>Amphimedon</taxon>
    </lineage>
</organism>
<name>A0A1X7ULG1_AMPQE</name>
<accession>A0A1X7ULG1</accession>
<sequence>SVFSLPCTCTFKYMCIFKLKVCFKTSYQVELLGYFEKQTRVKCQFNEILYFKLTFHTYIYM</sequence>
<reference evidence="1" key="1">
    <citation type="submission" date="2017-05" db="UniProtKB">
        <authorList>
            <consortium name="EnsemblMetazoa"/>
        </authorList>
    </citation>
    <scope>IDENTIFICATION</scope>
</reference>
<protein>
    <submittedName>
        <fullName evidence="1">Uncharacterized protein</fullName>
    </submittedName>
</protein>
<dbReference type="InParanoid" id="A0A1X7ULG1"/>
<evidence type="ECO:0000313" key="1">
    <source>
        <dbReference type="EnsemblMetazoa" id="Aqu2.1.28588_001"/>
    </source>
</evidence>